<gene>
    <name evidence="1" type="ORF">AVEN_144354_1</name>
</gene>
<proteinExistence type="predicted"/>
<evidence type="ECO:0000313" key="2">
    <source>
        <dbReference type="Proteomes" id="UP000499080"/>
    </source>
</evidence>
<reference evidence="1 2" key="1">
    <citation type="journal article" date="2019" name="Sci. Rep.">
        <title>Orb-weaving spider Araneus ventricosus genome elucidates the spidroin gene catalogue.</title>
        <authorList>
            <person name="Kono N."/>
            <person name="Nakamura H."/>
            <person name="Ohtoshi R."/>
            <person name="Moran D.A.P."/>
            <person name="Shinohara A."/>
            <person name="Yoshida Y."/>
            <person name="Fujiwara M."/>
            <person name="Mori M."/>
            <person name="Tomita M."/>
            <person name="Arakawa K."/>
        </authorList>
    </citation>
    <scope>NUCLEOTIDE SEQUENCE [LARGE SCALE GENOMIC DNA]</scope>
</reference>
<accession>A0A4Y2DJ32</accession>
<dbReference type="AlphaFoldDB" id="A0A4Y2DJ32"/>
<evidence type="ECO:0008006" key="3">
    <source>
        <dbReference type="Google" id="ProtNLM"/>
    </source>
</evidence>
<comment type="caution">
    <text evidence="1">The sequence shown here is derived from an EMBL/GenBank/DDBJ whole genome shotgun (WGS) entry which is preliminary data.</text>
</comment>
<dbReference type="EMBL" id="BGPR01166930">
    <property type="protein sequence ID" value="GBM16701.1"/>
    <property type="molecule type" value="Genomic_DNA"/>
</dbReference>
<name>A0A4Y2DJ32_ARAVE</name>
<keyword evidence="2" id="KW-1185">Reference proteome</keyword>
<dbReference type="OrthoDB" id="6435611at2759"/>
<evidence type="ECO:0000313" key="1">
    <source>
        <dbReference type="EMBL" id="GBM16701.1"/>
    </source>
</evidence>
<organism evidence="1 2">
    <name type="scientific">Araneus ventricosus</name>
    <name type="common">Orbweaver spider</name>
    <name type="synonym">Epeira ventricosa</name>
    <dbReference type="NCBI Taxonomy" id="182803"/>
    <lineage>
        <taxon>Eukaryota</taxon>
        <taxon>Metazoa</taxon>
        <taxon>Ecdysozoa</taxon>
        <taxon>Arthropoda</taxon>
        <taxon>Chelicerata</taxon>
        <taxon>Arachnida</taxon>
        <taxon>Araneae</taxon>
        <taxon>Araneomorphae</taxon>
        <taxon>Entelegynae</taxon>
        <taxon>Araneoidea</taxon>
        <taxon>Araneidae</taxon>
        <taxon>Araneus</taxon>
    </lineage>
</organism>
<protein>
    <recommendedName>
        <fullName evidence="3">DUF4817 domain-containing protein</fullName>
    </recommendedName>
</protein>
<dbReference type="Proteomes" id="UP000499080">
    <property type="component" value="Unassembled WGS sequence"/>
</dbReference>
<sequence length="103" mass="11984">MVLSLKQRIFLVPECQHLEHSYVQTRRSFQRIFLVRRDLSDNAIKALFERTGNVNDERIGNVCPPRSAVKESNSDYVHLVVRERSPTSVRSIFVGKNHINFIC</sequence>